<proteinExistence type="predicted"/>
<dbReference type="EMBL" id="CP131059">
    <property type="protein sequence ID" value="WNY23479.1"/>
    <property type="molecule type" value="Genomic_DNA"/>
</dbReference>
<evidence type="ECO:0000313" key="3">
    <source>
        <dbReference type="Proteomes" id="UP001302978"/>
    </source>
</evidence>
<feature type="transmembrane region" description="Helical" evidence="1">
    <location>
        <begin position="312"/>
        <end position="330"/>
    </location>
</feature>
<name>A0AA96ZSJ0_9EURY</name>
<keyword evidence="1" id="KW-0812">Transmembrane</keyword>
<feature type="transmembrane region" description="Helical" evidence="1">
    <location>
        <begin position="95"/>
        <end position="113"/>
    </location>
</feature>
<feature type="transmembrane region" description="Helical" evidence="1">
    <location>
        <begin position="378"/>
        <end position="401"/>
    </location>
</feature>
<dbReference type="GeneID" id="85195309"/>
<dbReference type="RefSeq" id="WP_316558504.1">
    <property type="nucleotide sequence ID" value="NZ_CP131059.1"/>
</dbReference>
<feature type="transmembrane region" description="Helical" evidence="1">
    <location>
        <begin position="191"/>
        <end position="216"/>
    </location>
</feature>
<dbReference type="NCBIfam" id="NF045539">
    <property type="entry name" value="MATE_efflux1"/>
    <property type="match status" value="1"/>
</dbReference>
<gene>
    <name evidence="2" type="ORF">MmiHf6_07860</name>
</gene>
<sequence>MEFVKQAQTILKTFDFRLWIALILMGLFPAIYLSVRINFLGDMPQEWGINIASQLAWINLIYEIFQEALILPLFYVLGKSVTNKQAFENKIRSGLLIVSSIYLLLAVFIYLFTEQLVTFMAQDPQLITATVEYIRLETIALLFSTLARFLIIALMFMKKDSYLYIILAVQMILSIILDTFLISGLSFSANIGVNGIAISNIVVNIAILGVALILLAKEKIFIIRKHVKLSFDWVKEWAKVGMYSGLESFLRNAAFMIMIIRMVNIVAEQGNYWIANNFIWLWLLIPILALGDLIKKEVGENINNIKTKTAGYLMITGFVVVFWLITIPLWETFLINIMNVADYKIVMGIVLVQLVFYITFTLNNLMDSTFYGMGLTKYMLIQSAIVNIVYYGIAFILYMTGIYQPTLLGISLMFGFGMLFDFIITSILYLYVLKKRNINIDFYSLEKLNNGT</sequence>
<feature type="transmembrane region" description="Helical" evidence="1">
    <location>
        <begin position="273"/>
        <end position="291"/>
    </location>
</feature>
<accession>A0AA96ZSJ0</accession>
<keyword evidence="1" id="KW-1133">Transmembrane helix</keyword>
<reference evidence="2 3" key="1">
    <citation type="submission" date="2023-07" db="EMBL/GenBank/DDBJ databases">
        <title>Closed genoem sequence of Methanomicrococcus sp. Hf6.</title>
        <authorList>
            <person name="Poehlein A."/>
            <person name="Protasov E."/>
            <person name="Platt K."/>
            <person name="Reeh H."/>
            <person name="Daniel R."/>
            <person name="Brune A."/>
        </authorList>
    </citation>
    <scope>NUCLEOTIDE SEQUENCE [LARGE SCALE GENOMIC DNA]</scope>
    <source>
        <strain evidence="2 3">Hf6</strain>
    </source>
</reference>
<feature type="transmembrane region" description="Helical" evidence="1">
    <location>
        <begin position="163"/>
        <end position="185"/>
    </location>
</feature>
<dbReference type="Proteomes" id="UP001302978">
    <property type="component" value="Chromosome"/>
</dbReference>
<feature type="transmembrane region" description="Helical" evidence="1">
    <location>
        <begin position="133"/>
        <end position="156"/>
    </location>
</feature>
<feature type="transmembrane region" description="Helical" evidence="1">
    <location>
        <begin position="249"/>
        <end position="267"/>
    </location>
</feature>
<evidence type="ECO:0000256" key="1">
    <source>
        <dbReference type="SAM" id="Phobius"/>
    </source>
</evidence>
<evidence type="ECO:0008006" key="4">
    <source>
        <dbReference type="Google" id="ProtNLM"/>
    </source>
</evidence>
<feature type="transmembrane region" description="Helical" evidence="1">
    <location>
        <begin position="55"/>
        <end position="75"/>
    </location>
</feature>
<keyword evidence="1" id="KW-0472">Membrane</keyword>
<feature type="transmembrane region" description="Helical" evidence="1">
    <location>
        <begin position="407"/>
        <end position="432"/>
    </location>
</feature>
<feature type="transmembrane region" description="Helical" evidence="1">
    <location>
        <begin position="345"/>
        <end position="366"/>
    </location>
</feature>
<keyword evidence="3" id="KW-1185">Reference proteome</keyword>
<dbReference type="AlphaFoldDB" id="A0AA96ZSJ0"/>
<protein>
    <recommendedName>
        <fullName evidence="4">Multidrug transporter</fullName>
    </recommendedName>
</protein>
<feature type="transmembrane region" description="Helical" evidence="1">
    <location>
        <begin position="16"/>
        <end position="35"/>
    </location>
</feature>
<evidence type="ECO:0000313" key="2">
    <source>
        <dbReference type="EMBL" id="WNY23479.1"/>
    </source>
</evidence>
<dbReference type="KEGG" id="mehf:MmiHf6_07860"/>
<organism evidence="2 3">
    <name type="scientific">Methanimicrococcus hongohii</name>
    <dbReference type="NCBI Taxonomy" id="3028295"/>
    <lineage>
        <taxon>Archaea</taxon>
        <taxon>Methanobacteriati</taxon>
        <taxon>Methanobacteriota</taxon>
        <taxon>Stenosarchaea group</taxon>
        <taxon>Methanomicrobia</taxon>
        <taxon>Methanosarcinales</taxon>
        <taxon>Methanosarcinaceae</taxon>
        <taxon>Methanimicrococcus</taxon>
    </lineage>
</organism>